<reference evidence="1" key="2">
    <citation type="submission" date="2020-09" db="EMBL/GenBank/DDBJ databases">
        <authorList>
            <person name="Sun Q."/>
            <person name="Sedlacek I."/>
        </authorList>
    </citation>
    <scope>NUCLEOTIDE SEQUENCE</scope>
    <source>
        <strain evidence="1">CCM 7897</strain>
    </source>
</reference>
<sequence>MFVLKEGSLALLTAMLAITAGLGISRLVDGPQRWSEGEVVIHPVDAAPTPEMPVRMVVRPARQPATMPGLEP</sequence>
<keyword evidence="2" id="KW-1185">Reference proteome</keyword>
<gene>
    <name evidence="1" type="ORF">GCM10007301_25880</name>
</gene>
<evidence type="ECO:0000313" key="1">
    <source>
        <dbReference type="EMBL" id="GGF64925.1"/>
    </source>
</evidence>
<proteinExistence type="predicted"/>
<evidence type="ECO:0000313" key="2">
    <source>
        <dbReference type="Proteomes" id="UP000606044"/>
    </source>
</evidence>
<dbReference type="Proteomes" id="UP000606044">
    <property type="component" value="Unassembled WGS sequence"/>
</dbReference>
<protein>
    <submittedName>
        <fullName evidence="1">Uncharacterized protein</fullName>
    </submittedName>
</protein>
<dbReference type="RefSeq" id="WP_188579142.1">
    <property type="nucleotide sequence ID" value="NZ_BMCT01000003.1"/>
</dbReference>
<reference evidence="1" key="1">
    <citation type="journal article" date="2014" name="Int. J. Syst. Evol. Microbiol.">
        <title>Complete genome sequence of Corynebacterium casei LMG S-19264T (=DSM 44701T), isolated from a smear-ripened cheese.</title>
        <authorList>
            <consortium name="US DOE Joint Genome Institute (JGI-PGF)"/>
            <person name="Walter F."/>
            <person name="Albersmeier A."/>
            <person name="Kalinowski J."/>
            <person name="Ruckert C."/>
        </authorList>
    </citation>
    <scope>NUCLEOTIDE SEQUENCE</scope>
    <source>
        <strain evidence="1">CCM 7897</strain>
    </source>
</reference>
<accession>A0A917C2J2</accession>
<comment type="caution">
    <text evidence="1">The sequence shown here is derived from an EMBL/GenBank/DDBJ whole genome shotgun (WGS) entry which is preliminary data.</text>
</comment>
<dbReference type="EMBL" id="BMCT01000003">
    <property type="protein sequence ID" value="GGF64925.1"/>
    <property type="molecule type" value="Genomic_DNA"/>
</dbReference>
<name>A0A917C2J2_9HYPH</name>
<organism evidence="1 2">
    <name type="scientific">Azorhizobium oxalatiphilum</name>
    <dbReference type="NCBI Taxonomy" id="980631"/>
    <lineage>
        <taxon>Bacteria</taxon>
        <taxon>Pseudomonadati</taxon>
        <taxon>Pseudomonadota</taxon>
        <taxon>Alphaproteobacteria</taxon>
        <taxon>Hyphomicrobiales</taxon>
        <taxon>Xanthobacteraceae</taxon>
        <taxon>Azorhizobium</taxon>
    </lineage>
</organism>
<dbReference type="AlphaFoldDB" id="A0A917C2J2"/>